<evidence type="ECO:0008006" key="8">
    <source>
        <dbReference type="Google" id="ProtNLM"/>
    </source>
</evidence>
<dbReference type="InterPro" id="IPR008397">
    <property type="entry name" value="Alginate_lyase_dom"/>
</dbReference>
<dbReference type="Gene3D" id="1.50.10.100">
    <property type="entry name" value="Chondroitin AC/alginate lyase"/>
    <property type="match status" value="1"/>
</dbReference>
<protein>
    <recommendedName>
        <fullName evidence="8">Right handed beta helix domain-containing protein</fullName>
    </recommendedName>
</protein>
<evidence type="ECO:0000259" key="5">
    <source>
        <dbReference type="Pfam" id="PF13229"/>
    </source>
</evidence>
<sequence length="688" mass="75689">MKVYILKCWLALCGLGLVGSIGSYAQSGQKTQRKFVHPGMLQNSQDLDYMRQNIISGKQPWKNAFDTLKKNSHLDFKPEPVAHVSVGPYGANSVGGREFSKSALMAYNFALLWQITRERVYADRAIRIINAWSGVLWDFDDNNAKLNVGLSGPYFLNAAELLKYSDAGWKKEDQDAFRRMVLAVFYPTIKDFFTEANGNWDASIINTLLCIGIFTDNTEIFDSAVHRYRLGPGNSGITKYIYPSGQIQETTRDWGHVQLGIGEFAKAAQVAWTQGVDFYATASNRLALGFEYTSRFMTGDESIPVYGVLSRRALDKFSDIYESVVDHYTIEKGLDLPYTSRLIREHTRNSSSIGVLSGLRYHSQNKPAKKYPELIRHIPAVTGLVGASDKLGIKPPSDAIILSPGDAIQPALDAASRTGKWVVLTKGVHTLKKALSLPSNVTLAGQGKESVLILAAEVRGATIINAELNMSDISIRDLLIEGAVNPVANNDPNADRRLRSYMSAPSREGILFSGEKEGQIHNVQLENLTVQNFTKNGVSIRGAKKVIINNCDFSDNGASVVPGAGFHHNLHLNHSSAILVKNSRFDTSPWGNGIDISFCREVQLSDNEAARNNRSGIRFMESNMVNITGNLLEGNDGYGIFPDNLTGSSFHADLINNYLDYNGKNGIKIVGSKNLVTQKGNVFVGNGF</sequence>
<feature type="chain" id="PRO_5016679502" description="Right handed beta helix domain-containing protein" evidence="3">
    <location>
        <begin position="26"/>
        <end position="688"/>
    </location>
</feature>
<dbReference type="RefSeq" id="WP_113948649.1">
    <property type="nucleotide sequence ID" value="NZ_QNQU01000007.1"/>
</dbReference>
<evidence type="ECO:0000259" key="4">
    <source>
        <dbReference type="Pfam" id="PF05426"/>
    </source>
</evidence>
<dbReference type="EMBL" id="QNQU01000007">
    <property type="protein sequence ID" value="RBQ07890.1"/>
    <property type="molecule type" value="Genomic_DNA"/>
</dbReference>
<evidence type="ECO:0000256" key="1">
    <source>
        <dbReference type="ARBA" id="ARBA00022729"/>
    </source>
</evidence>
<dbReference type="SUPFAM" id="SSF51126">
    <property type="entry name" value="Pectin lyase-like"/>
    <property type="match status" value="1"/>
</dbReference>
<dbReference type="AlphaFoldDB" id="A0A366L277"/>
<name>A0A366L277_9SPHI</name>
<keyword evidence="7" id="KW-1185">Reference proteome</keyword>
<dbReference type="Pfam" id="PF13229">
    <property type="entry name" value="Beta_helix"/>
    <property type="match status" value="1"/>
</dbReference>
<dbReference type="InterPro" id="IPR006626">
    <property type="entry name" value="PbH1"/>
</dbReference>
<comment type="caution">
    <text evidence="6">The sequence shown here is derived from an EMBL/GenBank/DDBJ whole genome shotgun (WGS) entry which is preliminary data.</text>
</comment>
<organism evidence="6 7">
    <name type="scientific">Pedobacter miscanthi</name>
    <dbReference type="NCBI Taxonomy" id="2259170"/>
    <lineage>
        <taxon>Bacteria</taxon>
        <taxon>Pseudomonadati</taxon>
        <taxon>Bacteroidota</taxon>
        <taxon>Sphingobacteriia</taxon>
        <taxon>Sphingobacteriales</taxon>
        <taxon>Sphingobacteriaceae</taxon>
        <taxon>Pedobacter</taxon>
    </lineage>
</organism>
<dbReference type="InterPro" id="IPR008929">
    <property type="entry name" value="Chondroitin_lyas"/>
</dbReference>
<feature type="domain" description="Right handed beta helix" evidence="5">
    <location>
        <begin position="568"/>
        <end position="687"/>
    </location>
</feature>
<dbReference type="GO" id="GO:0042597">
    <property type="term" value="C:periplasmic space"/>
    <property type="evidence" value="ECO:0007669"/>
    <property type="project" value="InterPro"/>
</dbReference>
<feature type="signal peptide" evidence="3">
    <location>
        <begin position="1"/>
        <end position="25"/>
    </location>
</feature>
<feature type="domain" description="Alginate lyase" evidence="4">
    <location>
        <begin position="97"/>
        <end position="301"/>
    </location>
</feature>
<dbReference type="Proteomes" id="UP000252081">
    <property type="component" value="Unassembled WGS sequence"/>
</dbReference>
<reference evidence="6 7" key="1">
    <citation type="submission" date="2018-07" db="EMBL/GenBank/DDBJ databases">
        <title>A draft genome of a endophytic bacteria, a new species of Pedobacter.</title>
        <authorList>
            <person name="Zhang Z.D."/>
            <person name="Chen Z.J."/>
        </authorList>
    </citation>
    <scope>NUCLEOTIDE SEQUENCE [LARGE SCALE GENOMIC DNA]</scope>
    <source>
        <strain evidence="6 7">RS10</strain>
    </source>
</reference>
<proteinExistence type="predicted"/>
<keyword evidence="1 3" id="KW-0732">Signal</keyword>
<evidence type="ECO:0000256" key="3">
    <source>
        <dbReference type="SAM" id="SignalP"/>
    </source>
</evidence>
<dbReference type="SUPFAM" id="SSF48230">
    <property type="entry name" value="Chondroitin AC/alginate lyase"/>
    <property type="match status" value="1"/>
</dbReference>
<dbReference type="Gene3D" id="2.160.20.10">
    <property type="entry name" value="Single-stranded right-handed beta-helix, Pectin lyase-like"/>
    <property type="match status" value="1"/>
</dbReference>
<keyword evidence="2" id="KW-0456">Lyase</keyword>
<dbReference type="InterPro" id="IPR012334">
    <property type="entry name" value="Pectin_lyas_fold"/>
</dbReference>
<gene>
    <name evidence="6" type="ORF">DRW42_09830</name>
</gene>
<accession>A0A366L277</accession>
<evidence type="ECO:0000313" key="6">
    <source>
        <dbReference type="EMBL" id="RBQ07890.1"/>
    </source>
</evidence>
<evidence type="ECO:0000313" key="7">
    <source>
        <dbReference type="Proteomes" id="UP000252081"/>
    </source>
</evidence>
<dbReference type="SMART" id="SM00710">
    <property type="entry name" value="PbH1"/>
    <property type="match status" value="7"/>
</dbReference>
<evidence type="ECO:0000256" key="2">
    <source>
        <dbReference type="ARBA" id="ARBA00023239"/>
    </source>
</evidence>
<dbReference type="OrthoDB" id="222550at2"/>
<dbReference type="Pfam" id="PF05426">
    <property type="entry name" value="Alginate_lyase"/>
    <property type="match status" value="1"/>
</dbReference>
<dbReference type="InterPro" id="IPR011050">
    <property type="entry name" value="Pectin_lyase_fold/virulence"/>
</dbReference>
<dbReference type="InterPro" id="IPR039448">
    <property type="entry name" value="Beta_helix"/>
</dbReference>
<dbReference type="GO" id="GO:0016829">
    <property type="term" value="F:lyase activity"/>
    <property type="evidence" value="ECO:0007669"/>
    <property type="project" value="UniProtKB-KW"/>
</dbReference>